<accession>A0AAD6VQR0</accession>
<gene>
    <name evidence="2" type="ORF">GGX14DRAFT_389479</name>
</gene>
<dbReference type="EMBL" id="JARJCW010000010">
    <property type="protein sequence ID" value="KAJ7220099.1"/>
    <property type="molecule type" value="Genomic_DNA"/>
</dbReference>
<dbReference type="AlphaFoldDB" id="A0AAD6VQR0"/>
<evidence type="ECO:0000256" key="1">
    <source>
        <dbReference type="SAM" id="MobiDB-lite"/>
    </source>
</evidence>
<proteinExistence type="predicted"/>
<dbReference type="Proteomes" id="UP001219525">
    <property type="component" value="Unassembled WGS sequence"/>
</dbReference>
<name>A0AAD6VQR0_9AGAR</name>
<feature type="region of interest" description="Disordered" evidence="1">
    <location>
        <begin position="265"/>
        <end position="294"/>
    </location>
</feature>
<keyword evidence="3" id="KW-1185">Reference proteome</keyword>
<reference evidence="2" key="1">
    <citation type="submission" date="2023-03" db="EMBL/GenBank/DDBJ databases">
        <title>Massive genome expansion in bonnet fungi (Mycena s.s.) driven by repeated elements and novel gene families across ecological guilds.</title>
        <authorList>
            <consortium name="Lawrence Berkeley National Laboratory"/>
            <person name="Harder C.B."/>
            <person name="Miyauchi S."/>
            <person name="Viragh M."/>
            <person name="Kuo A."/>
            <person name="Thoen E."/>
            <person name="Andreopoulos B."/>
            <person name="Lu D."/>
            <person name="Skrede I."/>
            <person name="Drula E."/>
            <person name="Henrissat B."/>
            <person name="Morin E."/>
            <person name="Kohler A."/>
            <person name="Barry K."/>
            <person name="LaButti K."/>
            <person name="Morin E."/>
            <person name="Salamov A."/>
            <person name="Lipzen A."/>
            <person name="Mereny Z."/>
            <person name="Hegedus B."/>
            <person name="Baldrian P."/>
            <person name="Stursova M."/>
            <person name="Weitz H."/>
            <person name="Taylor A."/>
            <person name="Grigoriev I.V."/>
            <person name="Nagy L.G."/>
            <person name="Martin F."/>
            <person name="Kauserud H."/>
        </authorList>
    </citation>
    <scope>NUCLEOTIDE SEQUENCE</scope>
    <source>
        <strain evidence="2">9144</strain>
    </source>
</reference>
<evidence type="ECO:0000313" key="3">
    <source>
        <dbReference type="Proteomes" id="UP001219525"/>
    </source>
</evidence>
<sequence length="569" mass="62747">MEDDFSTDTARRASPPPPPPPIWAHLYVLEKWKDFCSNSAAAIAHRPAATYDWLPSFPNDKHKKTPYDRIRQTADTIALISARDKAAGTVTACGLEGVFEDALLSTSTARSAPILYTVRLARNGKIADDELQSLRNIVDTAASAVDKVSWAELDKQDADEAAMDIVCDLLQKIVSHSKAKIWDILGKKKQRSELETWVKAHSASDLLGISPDLRDDAYAAFTAVSRPMPKLDEHQDLLDEIHARVWEAGKLYRILGTFDVPTARTSPAPPTFETTPDVTPSPPATPNTTSSSPPTAMLALEGRKFVEKLGRYFIAAKNIVWTFRYLSKLHKRPAMSMVQVEVLPVQLRTSPAADSEPTSLEYYLSTHLNVAIQTLDPDKLSSARDQWASASGTVSQLFHAELQLAMFYAVHPELVPMGGRLQKSSIPSTEFEVPEADSRYSPEATGPPLLFTVRGTHGGLALNWQFPTVDSKGSLTNAAYAKVCARLNLVRQELSTHLCSRVQVMIPHVADKPKNRRADESDGVVSEDSAEYVFRMMRAKKLRQTVSSRVREIVSVPTAATASDPQTLY</sequence>
<comment type="caution">
    <text evidence="2">The sequence shown here is derived from an EMBL/GenBank/DDBJ whole genome shotgun (WGS) entry which is preliminary data.</text>
</comment>
<protein>
    <submittedName>
        <fullName evidence="2">Uncharacterized protein</fullName>
    </submittedName>
</protein>
<organism evidence="2 3">
    <name type="scientific">Mycena pura</name>
    <dbReference type="NCBI Taxonomy" id="153505"/>
    <lineage>
        <taxon>Eukaryota</taxon>
        <taxon>Fungi</taxon>
        <taxon>Dikarya</taxon>
        <taxon>Basidiomycota</taxon>
        <taxon>Agaricomycotina</taxon>
        <taxon>Agaricomycetes</taxon>
        <taxon>Agaricomycetidae</taxon>
        <taxon>Agaricales</taxon>
        <taxon>Marasmiineae</taxon>
        <taxon>Mycenaceae</taxon>
        <taxon>Mycena</taxon>
    </lineage>
</organism>
<evidence type="ECO:0000313" key="2">
    <source>
        <dbReference type="EMBL" id="KAJ7220099.1"/>
    </source>
</evidence>